<dbReference type="Proteomes" id="UP000481252">
    <property type="component" value="Unassembled WGS sequence"/>
</dbReference>
<evidence type="ECO:0000313" key="2">
    <source>
        <dbReference type="EMBL" id="NGN42253.1"/>
    </source>
</evidence>
<name>A0A7C9RAK9_9HYPH</name>
<feature type="region of interest" description="Disordered" evidence="1">
    <location>
        <begin position="47"/>
        <end position="75"/>
    </location>
</feature>
<dbReference type="EMBL" id="JAAKZG010000005">
    <property type="protein sequence ID" value="NGN42253.1"/>
    <property type="molecule type" value="Genomic_DNA"/>
</dbReference>
<dbReference type="AlphaFoldDB" id="A0A7C9RAK9"/>
<comment type="caution">
    <text evidence="2">The sequence shown here is derived from an EMBL/GenBank/DDBJ whole genome shotgun (WGS) entry which is preliminary data.</text>
</comment>
<keyword evidence="3" id="KW-1185">Reference proteome</keyword>
<evidence type="ECO:0000313" key="3">
    <source>
        <dbReference type="Proteomes" id="UP000481252"/>
    </source>
</evidence>
<sequence length="75" mass="8576">MSNHRFVIDQLVRLKGGLGLSPTTAEVYRITGTLPERNNSPQYRIRNDEERYERVTTEDSIEACEANPVSQEPVQ</sequence>
<dbReference type="RefSeq" id="WP_165118432.1">
    <property type="nucleotide sequence ID" value="NZ_JAAKZG010000005.1"/>
</dbReference>
<organism evidence="2 3">
    <name type="scientific">Mesorhizobium zhangyense</name>
    <dbReference type="NCBI Taxonomy" id="1776730"/>
    <lineage>
        <taxon>Bacteria</taxon>
        <taxon>Pseudomonadati</taxon>
        <taxon>Pseudomonadota</taxon>
        <taxon>Alphaproteobacteria</taxon>
        <taxon>Hyphomicrobiales</taxon>
        <taxon>Phyllobacteriaceae</taxon>
        <taxon>Mesorhizobium</taxon>
    </lineage>
</organism>
<proteinExistence type="predicted"/>
<gene>
    <name evidence="2" type="ORF">G6N74_14380</name>
</gene>
<protein>
    <submittedName>
        <fullName evidence="2">Uncharacterized protein</fullName>
    </submittedName>
</protein>
<accession>A0A7C9RAK9</accession>
<evidence type="ECO:0000256" key="1">
    <source>
        <dbReference type="SAM" id="MobiDB-lite"/>
    </source>
</evidence>
<feature type="compositionally biased region" description="Basic and acidic residues" evidence="1">
    <location>
        <begin position="47"/>
        <end position="57"/>
    </location>
</feature>
<reference evidence="2 3" key="1">
    <citation type="submission" date="2020-02" db="EMBL/GenBank/DDBJ databases">
        <title>Genome sequence of the type strain CGMCC 1.15528 of Mesorhizobium zhangyense.</title>
        <authorList>
            <person name="Gao J."/>
            <person name="Sun J."/>
        </authorList>
    </citation>
    <scope>NUCLEOTIDE SEQUENCE [LARGE SCALE GENOMIC DNA]</scope>
    <source>
        <strain evidence="2 3">CGMCC 1.15528</strain>
    </source>
</reference>